<dbReference type="PANTHER" id="PTHR31817">
    <property type="match status" value="1"/>
</dbReference>
<keyword evidence="4" id="KW-0482">Metalloprotease</keyword>
<dbReference type="GO" id="GO:0006508">
    <property type="term" value="P:proteolysis"/>
    <property type="evidence" value="ECO:0007669"/>
    <property type="project" value="UniProtKB-KW"/>
</dbReference>
<keyword evidence="3" id="KW-0378">Hydrolase</keyword>
<proteinExistence type="predicted"/>
<keyword evidence="6" id="KW-1185">Reference proteome</keyword>
<evidence type="ECO:0000256" key="1">
    <source>
        <dbReference type="ARBA" id="ARBA00001947"/>
    </source>
</evidence>
<dbReference type="AlphaFoldDB" id="A0A7W3IPJ4"/>
<evidence type="ECO:0000313" key="5">
    <source>
        <dbReference type="EMBL" id="MBA8792872.1"/>
    </source>
</evidence>
<evidence type="ECO:0000313" key="6">
    <source>
        <dbReference type="Proteomes" id="UP000523079"/>
    </source>
</evidence>
<gene>
    <name evidence="5" type="ORF">FHX74_000466</name>
</gene>
<evidence type="ECO:0008006" key="7">
    <source>
        <dbReference type="Google" id="ProtNLM"/>
    </source>
</evidence>
<dbReference type="GO" id="GO:0008237">
    <property type="term" value="F:metallopeptidase activity"/>
    <property type="evidence" value="ECO:0007669"/>
    <property type="project" value="UniProtKB-KW"/>
</dbReference>
<comment type="cofactor">
    <cofactor evidence="1">
        <name>Zn(2+)</name>
        <dbReference type="ChEBI" id="CHEBI:29105"/>
    </cofactor>
</comment>
<evidence type="ECO:0000256" key="4">
    <source>
        <dbReference type="ARBA" id="ARBA00023049"/>
    </source>
</evidence>
<organism evidence="5 6">
    <name type="scientific">Microlunatus kandeliicorticis</name>
    <dbReference type="NCBI Taxonomy" id="1759536"/>
    <lineage>
        <taxon>Bacteria</taxon>
        <taxon>Bacillati</taxon>
        <taxon>Actinomycetota</taxon>
        <taxon>Actinomycetes</taxon>
        <taxon>Propionibacteriales</taxon>
        <taxon>Propionibacteriaceae</taxon>
        <taxon>Microlunatus</taxon>
    </lineage>
</organism>
<dbReference type="EMBL" id="JACGWT010000001">
    <property type="protein sequence ID" value="MBA8792872.1"/>
    <property type="molecule type" value="Genomic_DNA"/>
</dbReference>
<accession>A0A7W3IPJ4</accession>
<keyword evidence="2" id="KW-0645">Protease</keyword>
<dbReference type="PANTHER" id="PTHR31817:SF0">
    <property type="entry name" value="CHROMOSOME UNDETERMINED SCAFFOLD_67, WHOLE GENOME SHOTGUN SEQUENCE"/>
    <property type="match status" value="1"/>
</dbReference>
<protein>
    <recommendedName>
        <fullName evidence="7">DUF1704 domain-containing protein</fullName>
    </recommendedName>
</protein>
<dbReference type="RefSeq" id="WP_182558459.1">
    <property type="nucleotide sequence ID" value="NZ_JACGWT010000001.1"/>
</dbReference>
<evidence type="ECO:0000256" key="3">
    <source>
        <dbReference type="ARBA" id="ARBA00022801"/>
    </source>
</evidence>
<dbReference type="Pfam" id="PF08014">
    <property type="entry name" value="MATCAP"/>
    <property type="match status" value="1"/>
</dbReference>
<reference evidence="5 6" key="1">
    <citation type="submission" date="2020-07" db="EMBL/GenBank/DDBJ databases">
        <title>Sequencing the genomes of 1000 actinobacteria strains.</title>
        <authorList>
            <person name="Klenk H.-P."/>
        </authorList>
    </citation>
    <scope>NUCLEOTIDE SEQUENCE [LARGE SCALE GENOMIC DNA]</scope>
    <source>
        <strain evidence="5 6">DSM 100723</strain>
    </source>
</reference>
<evidence type="ECO:0000256" key="2">
    <source>
        <dbReference type="ARBA" id="ARBA00022670"/>
    </source>
</evidence>
<dbReference type="Proteomes" id="UP000523079">
    <property type="component" value="Unassembled WGS sequence"/>
</dbReference>
<dbReference type="InterPro" id="IPR012548">
    <property type="entry name" value="MATCAP"/>
</dbReference>
<comment type="caution">
    <text evidence="5">The sequence shown here is derived from an EMBL/GenBank/DDBJ whole genome shotgun (WGS) entry which is preliminary data.</text>
</comment>
<sequence length="377" mass="41787">MCDHPEMRVEQALEEYKAATRSLHFLKRLTPRSITQDRADLINYAKSGKKSSLSWVLEPNSDLASERLRTAAARIEQVLPGHAGSLLNLAEGLELAGSEHKSHEFLEWSENRYGSPSDDLIRSANSILERDALPERKNIPSNGVFDVFSEVVTQVLPSRFVVRLDMQSGAKASVSGHTIRVRDQEVFSHDEVLRLVVHEIGTHAFRRANSDAQQVTELLSSHDSDAWTEEGLAVYNEHHLGVASDNTNRIYAARAIAAQTAQTNGIFEVLDFLTQHFEPSRAVDIAIRCKRGLVRPTRQGAFTKDLAYLGGFLAVSQQIEGNCGLWSVLMSAKVALHRLPEMLEAKNRGALVSPEYLPSTSLVELSTKALALGGWRE</sequence>
<dbReference type="GO" id="GO:0080164">
    <property type="term" value="P:regulation of nitric oxide metabolic process"/>
    <property type="evidence" value="ECO:0007669"/>
    <property type="project" value="TreeGrafter"/>
</dbReference>
<name>A0A7W3IPJ4_9ACTN</name>
<dbReference type="SMART" id="SM01154">
    <property type="entry name" value="DUF1704"/>
    <property type="match status" value="1"/>
</dbReference>